<keyword evidence="12 17" id="KW-1133">Transmembrane helix</keyword>
<dbReference type="PRINTS" id="PR00344">
    <property type="entry name" value="BCTRLSENSOR"/>
</dbReference>
<dbReference type="STRING" id="64969.SAMN02745127_00117"/>
<evidence type="ECO:0000256" key="3">
    <source>
        <dbReference type="ARBA" id="ARBA00012438"/>
    </source>
</evidence>
<dbReference type="PROSITE" id="PS50110">
    <property type="entry name" value="RESPONSE_REGULATORY"/>
    <property type="match status" value="2"/>
</dbReference>
<keyword evidence="10" id="KW-0418">Kinase</keyword>
<evidence type="ECO:0000259" key="20">
    <source>
        <dbReference type="PROSITE" id="PS50885"/>
    </source>
</evidence>
<dbReference type="InterPro" id="IPR003661">
    <property type="entry name" value="HisK_dim/P_dom"/>
</dbReference>
<keyword evidence="11" id="KW-0067">ATP-binding</keyword>
<keyword evidence="5" id="KW-0997">Cell inner membrane</keyword>
<keyword evidence="7" id="KW-0808">Transferase</keyword>
<evidence type="ECO:0000259" key="18">
    <source>
        <dbReference type="PROSITE" id="PS50109"/>
    </source>
</evidence>
<dbReference type="InterPro" id="IPR003660">
    <property type="entry name" value="HAMP_dom"/>
</dbReference>
<evidence type="ECO:0000313" key="23">
    <source>
        <dbReference type="Proteomes" id="UP000191418"/>
    </source>
</evidence>
<dbReference type="SMART" id="SM00448">
    <property type="entry name" value="REC"/>
    <property type="match status" value="1"/>
</dbReference>
<feature type="domain" description="Response regulatory" evidence="19">
    <location>
        <begin position="717"/>
        <end position="834"/>
    </location>
</feature>
<dbReference type="EMBL" id="MTSM01000005">
    <property type="protein sequence ID" value="OPX56062.1"/>
    <property type="molecule type" value="Genomic_DNA"/>
</dbReference>
<dbReference type="CDD" id="cd00088">
    <property type="entry name" value="HPT"/>
    <property type="match status" value="1"/>
</dbReference>
<evidence type="ECO:0000256" key="1">
    <source>
        <dbReference type="ARBA" id="ARBA00000085"/>
    </source>
</evidence>
<dbReference type="Pfam" id="PF01627">
    <property type="entry name" value="Hpt"/>
    <property type="match status" value="1"/>
</dbReference>
<dbReference type="Proteomes" id="UP000191418">
    <property type="component" value="Unassembled WGS sequence"/>
</dbReference>
<protein>
    <recommendedName>
        <fullName evidence="3">histidine kinase</fullName>
        <ecNumber evidence="3">2.7.13.3</ecNumber>
    </recommendedName>
</protein>
<feature type="modified residue" description="4-aspartylphosphate" evidence="16">
    <location>
        <position position="766"/>
    </location>
</feature>
<evidence type="ECO:0000256" key="17">
    <source>
        <dbReference type="SAM" id="Phobius"/>
    </source>
</evidence>
<dbReference type="PROSITE" id="PS50894">
    <property type="entry name" value="HPT"/>
    <property type="match status" value="1"/>
</dbReference>
<dbReference type="AlphaFoldDB" id="A0A1T4KKX1"/>
<dbReference type="Pfam" id="PF00072">
    <property type="entry name" value="Response_reg"/>
    <property type="match status" value="1"/>
</dbReference>
<dbReference type="PROSITE" id="PS50885">
    <property type="entry name" value="HAMP"/>
    <property type="match status" value="1"/>
</dbReference>
<feature type="domain" description="HAMP" evidence="20">
    <location>
        <begin position="211"/>
        <end position="263"/>
    </location>
</feature>
<dbReference type="SMART" id="SM00388">
    <property type="entry name" value="HisKA"/>
    <property type="match status" value="1"/>
</dbReference>
<dbReference type="InterPro" id="IPR019247">
    <property type="entry name" value="Histidine_kinase_BarA_N"/>
</dbReference>
<feature type="modified residue" description="Phosphohistidine" evidence="15">
    <location>
        <position position="917"/>
    </location>
</feature>
<evidence type="ECO:0000256" key="8">
    <source>
        <dbReference type="ARBA" id="ARBA00022692"/>
    </source>
</evidence>
<dbReference type="CDD" id="cd17546">
    <property type="entry name" value="REC_hyHK_CKI1_RcsC-like"/>
    <property type="match status" value="1"/>
</dbReference>
<dbReference type="SUPFAM" id="SSF55874">
    <property type="entry name" value="ATPase domain of HSP90 chaperone/DNA topoisomerase II/histidine kinase"/>
    <property type="match status" value="1"/>
</dbReference>
<evidence type="ECO:0000256" key="9">
    <source>
        <dbReference type="ARBA" id="ARBA00022741"/>
    </source>
</evidence>
<dbReference type="InterPro" id="IPR036890">
    <property type="entry name" value="HATPase_C_sf"/>
</dbReference>
<name>A0A1T4KKX1_9GAMM</name>
<keyword evidence="8 17" id="KW-0812">Transmembrane</keyword>
<evidence type="ECO:0000256" key="11">
    <source>
        <dbReference type="ARBA" id="ARBA00022840"/>
    </source>
</evidence>
<dbReference type="InterPro" id="IPR001789">
    <property type="entry name" value="Sig_transdc_resp-reg_receiver"/>
</dbReference>
<evidence type="ECO:0000256" key="5">
    <source>
        <dbReference type="ARBA" id="ARBA00022519"/>
    </source>
</evidence>
<dbReference type="InterPro" id="IPR004358">
    <property type="entry name" value="Sig_transdc_His_kin-like_C"/>
</dbReference>
<feature type="transmembrane region" description="Helical" evidence="17">
    <location>
        <begin position="189"/>
        <end position="207"/>
    </location>
</feature>
<dbReference type="SMART" id="SM00387">
    <property type="entry name" value="HATPase_c"/>
    <property type="match status" value="1"/>
</dbReference>
<comment type="catalytic activity">
    <reaction evidence="1">
        <text>ATP + protein L-histidine = ADP + protein N-phospho-L-histidine.</text>
        <dbReference type="EC" id="2.7.13.3"/>
    </reaction>
</comment>
<dbReference type="InterPro" id="IPR011006">
    <property type="entry name" value="CheY-like_superfamily"/>
</dbReference>
<evidence type="ECO:0000256" key="13">
    <source>
        <dbReference type="ARBA" id="ARBA00023012"/>
    </source>
</evidence>
<dbReference type="Gene3D" id="1.10.287.130">
    <property type="match status" value="1"/>
</dbReference>
<dbReference type="CDD" id="cd00082">
    <property type="entry name" value="HisKA"/>
    <property type="match status" value="1"/>
</dbReference>
<dbReference type="SUPFAM" id="SSF47226">
    <property type="entry name" value="Histidine-containing phosphotransfer domain, HPT domain"/>
    <property type="match status" value="1"/>
</dbReference>
<dbReference type="PANTHER" id="PTHR45339">
    <property type="entry name" value="HYBRID SIGNAL TRANSDUCTION HISTIDINE KINASE J"/>
    <property type="match status" value="1"/>
</dbReference>
<dbReference type="CDD" id="cd16922">
    <property type="entry name" value="HATPase_EvgS-ArcB-TorS-like"/>
    <property type="match status" value="1"/>
</dbReference>
<evidence type="ECO:0000256" key="14">
    <source>
        <dbReference type="ARBA" id="ARBA00023136"/>
    </source>
</evidence>
<comment type="caution">
    <text evidence="22">The sequence shown here is derived from an EMBL/GenBank/DDBJ whole genome shotgun (WGS) entry which is preliminary data.</text>
</comment>
<evidence type="ECO:0000256" key="2">
    <source>
        <dbReference type="ARBA" id="ARBA00004429"/>
    </source>
</evidence>
<evidence type="ECO:0000256" key="6">
    <source>
        <dbReference type="ARBA" id="ARBA00022553"/>
    </source>
</evidence>
<comment type="caution">
    <text evidence="16">Lacks conserved residue(s) required for the propagation of feature annotation.</text>
</comment>
<dbReference type="InterPro" id="IPR036097">
    <property type="entry name" value="HisK_dim/P_sf"/>
</dbReference>
<comment type="subcellular location">
    <subcellularLocation>
        <location evidence="2">Cell inner membrane</location>
        <topology evidence="2">Multi-pass membrane protein</topology>
    </subcellularLocation>
</comment>
<keyword evidence="13" id="KW-0902">Two-component regulatory system</keyword>
<dbReference type="GO" id="GO:0005886">
    <property type="term" value="C:plasma membrane"/>
    <property type="evidence" value="ECO:0007669"/>
    <property type="project" value="UniProtKB-SubCell"/>
</dbReference>
<evidence type="ECO:0000259" key="19">
    <source>
        <dbReference type="PROSITE" id="PS50110"/>
    </source>
</evidence>
<dbReference type="SUPFAM" id="SSF47384">
    <property type="entry name" value="Homodimeric domain of signal transducing histidine kinase"/>
    <property type="match status" value="1"/>
</dbReference>
<evidence type="ECO:0000256" key="12">
    <source>
        <dbReference type="ARBA" id="ARBA00022989"/>
    </source>
</evidence>
<dbReference type="RefSeq" id="WP_078743740.1">
    <property type="nucleotide sequence ID" value="NZ_FUXG01000001.1"/>
</dbReference>
<dbReference type="Pfam" id="PF09984">
    <property type="entry name" value="sCache_4"/>
    <property type="match status" value="1"/>
</dbReference>
<dbReference type="GO" id="GO:0000155">
    <property type="term" value="F:phosphorelay sensor kinase activity"/>
    <property type="evidence" value="ECO:0007669"/>
    <property type="project" value="InterPro"/>
</dbReference>
<dbReference type="InterPro" id="IPR005467">
    <property type="entry name" value="His_kinase_dom"/>
</dbReference>
<dbReference type="OrthoDB" id="9797243at2"/>
<evidence type="ECO:0000256" key="10">
    <source>
        <dbReference type="ARBA" id="ARBA00022777"/>
    </source>
</evidence>
<dbReference type="SMART" id="SM00073">
    <property type="entry name" value="HPT"/>
    <property type="match status" value="1"/>
</dbReference>
<dbReference type="Pfam" id="PF00672">
    <property type="entry name" value="HAMP"/>
    <property type="match status" value="1"/>
</dbReference>
<dbReference type="CDD" id="cd06225">
    <property type="entry name" value="HAMP"/>
    <property type="match status" value="1"/>
</dbReference>
<dbReference type="EC" id="2.7.13.3" evidence="3"/>
<dbReference type="Gene3D" id="6.10.340.10">
    <property type="match status" value="1"/>
</dbReference>
<evidence type="ECO:0000256" key="4">
    <source>
        <dbReference type="ARBA" id="ARBA00022475"/>
    </source>
</evidence>
<dbReference type="SMART" id="SM00304">
    <property type="entry name" value="HAMP"/>
    <property type="match status" value="1"/>
</dbReference>
<sequence>MNYWPLRNKILLITLLPAMVTALVLSTHLFLNYYTLLENKLTEQGESLARQLSIPLSYALERQDMEQMRKIVDKLLQEGSIRAISIHNQNRKNILHGGPSMYAVSNAEHRLQIQPLIRYSDSTLRIIQPLLLQSSPTLNFSNSDIDNITNNKIQPQFVPVEVKSNMLVGWLEIEVHLSETRLETIYDVILNWMVVITLLIISLIAGLRVSRQFLEPIQELSKTIKKISAGQYQAQAKPLGCQEFQDLTTDLNIMTRKIIESRKELEESISQTTSELEETMEAMEMQSIELDLSRKKAEEANRIKSEFLANMSHEIRTPLNGIAGFCNLLRRTPLTPRQNEFLTNIRNASESLLAIITDILDFSKIEAQKLEIEQIPFNLRDVVDESITLLAPEVHRKQLELVSMVYDDVPLHLISDPLRLKQVLTNLISNAVKFTEHGEVVVRVMLEEESSQDKLTVRFSVTDTGIGIDEAKQLHLFTAFTQADPSQTRQFGGTGLGLVICKRLVELMGGEIGLSSEKGKGSTFWFSIRTPISYDSQESAYHPKLKGLQTLLIESHPLSQSAFSHQLSNLGLQVTSHNSLSGVNVQHPTAQLAVIALSASEASDRATHALTHKLAQNIPVLLLLGSNDSDLIARYQSANVRQVSTKPISSDKLLNALEQTLRIIDPLEPQYTHRQPAPASYLADKVKNTANVYQPALSRYEDNYFSDYNEHLAKPPTILVVDDNSANLLLASSLLNEYGLSVLQANSGKKAIELTLSHRPDLILMDIQMPEMDGMETTRRIRRLSPWCETLPIIALTAHALPEEGNKFISAGLNDLLTKPFDEQKLAKIIRHWTGFTPSIVNTLTETPSQKVQVTPPKHDDIDDVVDMELGIRLAGGKPAMAKEMLKMLVESIPETRRALEKAFNSGDLEEMVHAVHHLHGATRYCGVPRLALTTETLETQLKMNKLLVAEDTLATLYQELDRLEAWQIEQDNRPKSEQV</sequence>
<dbReference type="PANTHER" id="PTHR45339:SF1">
    <property type="entry name" value="HYBRID SIGNAL TRANSDUCTION HISTIDINE KINASE J"/>
    <property type="match status" value="1"/>
</dbReference>
<evidence type="ECO:0000256" key="7">
    <source>
        <dbReference type="ARBA" id="ARBA00022679"/>
    </source>
</evidence>
<dbReference type="Pfam" id="PF02518">
    <property type="entry name" value="HATPase_c"/>
    <property type="match status" value="1"/>
</dbReference>
<keyword evidence="4" id="KW-1003">Cell membrane</keyword>
<feature type="domain" description="Response regulatory" evidence="19">
    <location>
        <begin position="549"/>
        <end position="661"/>
    </location>
</feature>
<evidence type="ECO:0000256" key="15">
    <source>
        <dbReference type="PROSITE-ProRule" id="PRU00110"/>
    </source>
</evidence>
<proteinExistence type="predicted"/>
<keyword evidence="23" id="KW-1185">Reference proteome</keyword>
<dbReference type="InterPro" id="IPR008207">
    <property type="entry name" value="Sig_transdc_His_kin_Hpt_dom"/>
</dbReference>
<keyword evidence="9" id="KW-0547">Nucleotide-binding</keyword>
<organism evidence="22 23">
    <name type="scientific">Oceanospirillum multiglobuliferum</name>
    <dbReference type="NCBI Taxonomy" id="64969"/>
    <lineage>
        <taxon>Bacteria</taxon>
        <taxon>Pseudomonadati</taxon>
        <taxon>Pseudomonadota</taxon>
        <taxon>Gammaproteobacteria</taxon>
        <taxon>Oceanospirillales</taxon>
        <taxon>Oceanospirillaceae</taxon>
        <taxon>Oceanospirillum</taxon>
    </lineage>
</organism>
<dbReference type="InterPro" id="IPR003594">
    <property type="entry name" value="HATPase_dom"/>
</dbReference>
<dbReference type="Gene3D" id="3.40.50.2300">
    <property type="match status" value="2"/>
</dbReference>
<feature type="domain" description="Histidine kinase" evidence="18">
    <location>
        <begin position="310"/>
        <end position="532"/>
    </location>
</feature>
<evidence type="ECO:0000256" key="16">
    <source>
        <dbReference type="PROSITE-ProRule" id="PRU00169"/>
    </source>
</evidence>
<dbReference type="SUPFAM" id="SSF52172">
    <property type="entry name" value="CheY-like"/>
    <property type="match status" value="2"/>
</dbReference>
<keyword evidence="6 16" id="KW-0597">Phosphoprotein</keyword>
<dbReference type="Pfam" id="PF00512">
    <property type="entry name" value="HisKA"/>
    <property type="match status" value="1"/>
</dbReference>
<dbReference type="FunFam" id="1.10.287.130:FF:000003">
    <property type="entry name" value="Histidine kinase"/>
    <property type="match status" value="1"/>
</dbReference>
<reference evidence="22 23" key="1">
    <citation type="submission" date="2017-01" db="EMBL/GenBank/DDBJ databases">
        <title>Genome Sequencing of a Marine Spirillum, Oceanospirillum multiglobuliferum ATCC 33336, from Japan.</title>
        <authorList>
            <person name="Carney J.G."/>
            <person name="Trachtenberg A.M."/>
            <person name="Rheaume B.A."/>
            <person name="Linnane J.D."/>
            <person name="Pitts N.L."/>
            <person name="Mykles D.L."/>
            <person name="Maclea K.S."/>
        </authorList>
    </citation>
    <scope>NUCLEOTIDE SEQUENCE [LARGE SCALE GENOMIC DNA]</scope>
    <source>
        <strain evidence="22 23">ATCC 33336</strain>
    </source>
</reference>
<dbReference type="Gene3D" id="3.30.565.10">
    <property type="entry name" value="Histidine kinase-like ATPase, C-terminal domain"/>
    <property type="match status" value="1"/>
</dbReference>
<dbReference type="GO" id="GO:0005524">
    <property type="term" value="F:ATP binding"/>
    <property type="evidence" value="ECO:0007669"/>
    <property type="project" value="UniProtKB-KW"/>
</dbReference>
<dbReference type="Gene3D" id="1.20.120.160">
    <property type="entry name" value="HPT domain"/>
    <property type="match status" value="1"/>
</dbReference>
<dbReference type="FunFam" id="3.30.565.10:FF:000010">
    <property type="entry name" value="Sensor histidine kinase RcsC"/>
    <property type="match status" value="1"/>
</dbReference>
<keyword evidence="14 17" id="KW-0472">Membrane</keyword>
<evidence type="ECO:0000313" key="22">
    <source>
        <dbReference type="EMBL" id="OPX56062.1"/>
    </source>
</evidence>
<dbReference type="InterPro" id="IPR036641">
    <property type="entry name" value="HPT_dom_sf"/>
</dbReference>
<accession>A0A1T4KKX1</accession>
<gene>
    <name evidence="22" type="ORF">BTE48_05800</name>
</gene>
<dbReference type="PROSITE" id="PS50109">
    <property type="entry name" value="HIS_KIN"/>
    <property type="match status" value="1"/>
</dbReference>
<evidence type="ECO:0000259" key="21">
    <source>
        <dbReference type="PROSITE" id="PS50894"/>
    </source>
</evidence>
<feature type="domain" description="HPt" evidence="21">
    <location>
        <begin position="878"/>
        <end position="971"/>
    </location>
</feature>